<reference evidence="2 3" key="1">
    <citation type="journal article" date="2003" name="Proc. Natl. Acad. Sci. U.S.A.">
        <title>Complete genome sequence of the marine planctomycete Pirellula sp. strain 1.</title>
        <authorList>
            <person name="Gloeckner F.O."/>
            <person name="Kube M."/>
            <person name="Bauer M."/>
            <person name="Teeling H."/>
            <person name="Lombardot T."/>
            <person name="Ludwig W."/>
            <person name="Gade D."/>
            <person name="Beck A."/>
            <person name="Borzym K."/>
            <person name="Heitmann K."/>
            <person name="Rabus R."/>
            <person name="Schlesner H."/>
            <person name="Amann R."/>
            <person name="Reinhardt R."/>
        </authorList>
    </citation>
    <scope>NUCLEOTIDE SEQUENCE [LARGE SCALE GENOMIC DNA]</scope>
    <source>
        <strain evidence="3">DSM 10527 / NCIMB 13988 / SH1</strain>
    </source>
</reference>
<dbReference type="EnsemblBacteria" id="CAD76975">
    <property type="protein sequence ID" value="CAD76975"/>
    <property type="gene ID" value="RB10753"/>
</dbReference>
<gene>
    <name evidence="2" type="ordered locus">RB10753</name>
</gene>
<evidence type="ECO:0000256" key="1">
    <source>
        <dbReference type="SAM" id="MobiDB-lite"/>
    </source>
</evidence>
<sequence length="192" mass="21512">MNKMKRKFKKNQRPRSLVEREDQLKRDAVFTATHESAHAVLAVVGEADEVYCRISYREVDLREELAFTGQCIWHGLDPRWLPFVGVAGALAQGRLRNGSIELQFSRKICDGRFPLSPSDKAHAGLVTLPLLSATGDLIEQFWSEITTLASHVARHPRDGDSWSTSREMILDLCPNLPIGLHAPKLVGEDQAN</sequence>
<dbReference type="HOGENOM" id="CLU_1414186_0_0_0"/>
<dbReference type="AlphaFoldDB" id="Q7UKA6"/>
<dbReference type="Proteomes" id="UP000001025">
    <property type="component" value="Chromosome"/>
</dbReference>
<feature type="compositionally biased region" description="Basic residues" evidence="1">
    <location>
        <begin position="1"/>
        <end position="13"/>
    </location>
</feature>
<organism evidence="2 3">
    <name type="scientific">Rhodopirellula baltica (strain DSM 10527 / NCIMB 13988 / SH1)</name>
    <dbReference type="NCBI Taxonomy" id="243090"/>
    <lineage>
        <taxon>Bacteria</taxon>
        <taxon>Pseudomonadati</taxon>
        <taxon>Planctomycetota</taxon>
        <taxon>Planctomycetia</taxon>
        <taxon>Pirellulales</taxon>
        <taxon>Pirellulaceae</taxon>
        <taxon>Rhodopirellula</taxon>
    </lineage>
</organism>
<dbReference type="EMBL" id="BX294152">
    <property type="protein sequence ID" value="CAD76975.1"/>
    <property type="molecule type" value="Genomic_DNA"/>
</dbReference>
<evidence type="ECO:0000313" key="3">
    <source>
        <dbReference type="Proteomes" id="UP000001025"/>
    </source>
</evidence>
<name>Q7UKA6_RHOBA</name>
<proteinExistence type="predicted"/>
<accession>Q7UKA6</accession>
<feature type="region of interest" description="Disordered" evidence="1">
    <location>
        <begin position="1"/>
        <end position="20"/>
    </location>
</feature>
<keyword evidence="3" id="KW-1185">Reference proteome</keyword>
<dbReference type="InParanoid" id="Q7UKA6"/>
<evidence type="ECO:0000313" key="2">
    <source>
        <dbReference type="EMBL" id="CAD76975.1"/>
    </source>
</evidence>
<dbReference type="KEGG" id="rba:RB10753"/>
<protein>
    <submittedName>
        <fullName evidence="2">Uncharacterized protein</fullName>
    </submittedName>
</protein>